<name>A0ABU4P115_AZOBR</name>
<dbReference type="GO" id="GO:0032259">
    <property type="term" value="P:methylation"/>
    <property type="evidence" value="ECO:0007669"/>
    <property type="project" value="UniProtKB-KW"/>
</dbReference>
<reference evidence="2 3" key="1">
    <citation type="submission" date="2023-11" db="EMBL/GenBank/DDBJ databases">
        <title>MicrobeMod: A computational toolkit for identifying prokaryotic methylation and restriction-modification with nanopore sequencing.</title>
        <authorList>
            <person name="Crits-Christoph A."/>
            <person name="Kang S.C."/>
            <person name="Lee H."/>
            <person name="Ostrov N."/>
        </authorList>
    </citation>
    <scope>NUCLEOTIDE SEQUENCE [LARGE SCALE GENOMIC DNA]</scope>
    <source>
        <strain evidence="2 3">ATCC 29145</strain>
    </source>
</reference>
<dbReference type="Proteomes" id="UP001277471">
    <property type="component" value="Unassembled WGS sequence"/>
</dbReference>
<evidence type="ECO:0000256" key="1">
    <source>
        <dbReference type="SAM" id="MobiDB-lite"/>
    </source>
</evidence>
<dbReference type="InterPro" id="IPR029063">
    <property type="entry name" value="SAM-dependent_MTases_sf"/>
</dbReference>
<keyword evidence="2" id="KW-0489">Methyltransferase</keyword>
<feature type="region of interest" description="Disordered" evidence="1">
    <location>
        <begin position="1"/>
        <end position="27"/>
    </location>
</feature>
<evidence type="ECO:0000313" key="3">
    <source>
        <dbReference type="Proteomes" id="UP001277471"/>
    </source>
</evidence>
<proteinExistence type="predicted"/>
<dbReference type="EC" id="2.1.-.-" evidence="2"/>
<sequence>MMVASTACGTEGAVRNPPASARQSASSAPNSPLAALLADLSNLQIHEAFDFVSDTLSKVYIEWPELASQEAKTIALKRKVKKLRWSSLNIHDYKDNAIDFNKAYYPKNLSKCAVVASALQLLHSEVVYDVGGGAGPFGTMWKHYHPDSKVIVVDRSIEQESIGKKISSIIGINIDYEHGDASNYFTEEKTRGIRIFSYFLCEQMPEFASIRWDTLIGECGIFVDYGEVLGALRNIPKSFSVNYASASVKVPNSLVSFVGDKQLDVNVAVVQRR</sequence>
<gene>
    <name evidence="2" type="ORF">SIM66_09705</name>
</gene>
<dbReference type="GO" id="GO:0008168">
    <property type="term" value="F:methyltransferase activity"/>
    <property type="evidence" value="ECO:0007669"/>
    <property type="project" value="UniProtKB-KW"/>
</dbReference>
<comment type="caution">
    <text evidence="2">The sequence shown here is derived from an EMBL/GenBank/DDBJ whole genome shotgun (WGS) entry which is preliminary data.</text>
</comment>
<dbReference type="RefSeq" id="WP_137165201.1">
    <property type="nucleotide sequence ID" value="NZ_CP012915.1"/>
</dbReference>
<dbReference type="GeneID" id="56452952"/>
<dbReference type="Gene3D" id="3.40.50.150">
    <property type="entry name" value="Vaccinia Virus protein VP39"/>
    <property type="match status" value="1"/>
</dbReference>
<protein>
    <submittedName>
        <fullName evidence="2">Class I SAM-dependent methyltransferase</fullName>
        <ecNumber evidence="2">2.1.-.-</ecNumber>
    </submittedName>
</protein>
<keyword evidence="2" id="KW-0808">Transferase</keyword>
<feature type="compositionally biased region" description="Low complexity" evidence="1">
    <location>
        <begin position="15"/>
        <end position="27"/>
    </location>
</feature>
<dbReference type="SUPFAM" id="SSF53335">
    <property type="entry name" value="S-adenosyl-L-methionine-dependent methyltransferases"/>
    <property type="match status" value="1"/>
</dbReference>
<organism evidence="2 3">
    <name type="scientific">Azospirillum brasilense</name>
    <dbReference type="NCBI Taxonomy" id="192"/>
    <lineage>
        <taxon>Bacteria</taxon>
        <taxon>Pseudomonadati</taxon>
        <taxon>Pseudomonadota</taxon>
        <taxon>Alphaproteobacteria</taxon>
        <taxon>Rhodospirillales</taxon>
        <taxon>Azospirillaceae</taxon>
        <taxon>Azospirillum</taxon>
    </lineage>
</organism>
<accession>A0ABU4P115</accession>
<keyword evidence="3" id="KW-1185">Reference proteome</keyword>
<evidence type="ECO:0000313" key="2">
    <source>
        <dbReference type="EMBL" id="MDX5951465.1"/>
    </source>
</evidence>
<dbReference type="EMBL" id="JAWXYC010000003">
    <property type="protein sequence ID" value="MDX5951465.1"/>
    <property type="molecule type" value="Genomic_DNA"/>
</dbReference>